<feature type="region of interest" description="Disordered" evidence="1">
    <location>
        <begin position="1"/>
        <end position="37"/>
    </location>
</feature>
<dbReference type="InterPro" id="IPR014144">
    <property type="entry name" value="LigD_PE_domain"/>
</dbReference>
<dbReference type="PANTHER" id="PTHR39465">
    <property type="entry name" value="DNA LIGASE D, 3'-PHOSPHOESTERASE DOMAIN"/>
    <property type="match status" value="1"/>
</dbReference>
<evidence type="ECO:0000256" key="1">
    <source>
        <dbReference type="SAM" id="MobiDB-lite"/>
    </source>
</evidence>
<keyword evidence="4" id="KW-1185">Reference proteome</keyword>
<dbReference type="KEGG" id="ima:PO878_05745"/>
<feature type="domain" description="DNA ligase D 3'-phosphoesterase" evidence="2">
    <location>
        <begin position="37"/>
        <end position="150"/>
    </location>
</feature>
<gene>
    <name evidence="3" type="ORF">PO878_05745</name>
</gene>
<name>A0AAF0BWM5_9ACTN</name>
<organism evidence="3 4">
    <name type="scientific">Iamia majanohamensis</name>
    <dbReference type="NCBI Taxonomy" id="467976"/>
    <lineage>
        <taxon>Bacteria</taxon>
        <taxon>Bacillati</taxon>
        <taxon>Actinomycetota</taxon>
        <taxon>Acidimicrobiia</taxon>
        <taxon>Acidimicrobiales</taxon>
        <taxon>Iamiaceae</taxon>
        <taxon>Iamia</taxon>
    </lineage>
</organism>
<dbReference type="AlphaFoldDB" id="A0AAF0BWM5"/>
<evidence type="ECO:0000259" key="2">
    <source>
        <dbReference type="Pfam" id="PF13298"/>
    </source>
</evidence>
<protein>
    <submittedName>
        <fullName evidence="3">DNA polymerase ligase N-terminal domain-containing protein</fullName>
    </submittedName>
</protein>
<evidence type="ECO:0000313" key="4">
    <source>
        <dbReference type="Proteomes" id="UP001216390"/>
    </source>
</evidence>
<accession>A0AAF0BWM5</accession>
<feature type="compositionally biased region" description="Basic and acidic residues" evidence="1">
    <location>
        <begin position="1"/>
        <end position="19"/>
    </location>
</feature>
<dbReference type="GO" id="GO:0016874">
    <property type="term" value="F:ligase activity"/>
    <property type="evidence" value="ECO:0007669"/>
    <property type="project" value="UniProtKB-KW"/>
</dbReference>
<dbReference type="NCBIfam" id="TIGR02777">
    <property type="entry name" value="LigD_PE_dom"/>
    <property type="match status" value="1"/>
</dbReference>
<keyword evidence="3" id="KW-0436">Ligase</keyword>
<dbReference type="EMBL" id="CP116942">
    <property type="protein sequence ID" value="WCO68228.1"/>
    <property type="molecule type" value="Genomic_DNA"/>
</dbReference>
<dbReference type="Proteomes" id="UP001216390">
    <property type="component" value="Chromosome"/>
</dbReference>
<evidence type="ECO:0000313" key="3">
    <source>
        <dbReference type="EMBL" id="WCO68228.1"/>
    </source>
</evidence>
<dbReference type="PANTHER" id="PTHR39465:SF1">
    <property type="entry name" value="DNA LIGASE D 3'-PHOSPHOESTERASE DOMAIN-CONTAINING PROTEIN"/>
    <property type="match status" value="1"/>
</dbReference>
<sequence>MSPRLDRYRAKRDFGRTDEPEGVEVPSSDGPPRYAFQHHDASSEHYDLRLESDGVLLSWAVPKGPSTDPREKRLAVRTEDHPVDYLDFEGTIPSGEYGGGSVIVWDVGTWENLTTDDDGEPVAVADAVDGGHLRLRIEGEKLVGDWTLQRFRPEEDQWLLIKGTQEGADARRNPTSTQPGSVLTGVTVDEVAEALEATGEDPEEEA</sequence>
<proteinExistence type="predicted"/>
<dbReference type="Pfam" id="PF13298">
    <property type="entry name" value="LigD_N"/>
    <property type="match status" value="1"/>
</dbReference>
<dbReference type="RefSeq" id="WP_272737745.1">
    <property type="nucleotide sequence ID" value="NZ_CP116942.1"/>
</dbReference>
<reference evidence="3" key="1">
    <citation type="submission" date="2023-01" db="EMBL/GenBank/DDBJ databases">
        <title>The diversity of Class Acidimicrobiia in South China Sea sediment environments and the proposal of Iamia marina sp. nov., a novel species of the genus Iamia.</title>
        <authorList>
            <person name="He Y."/>
            <person name="Tian X."/>
        </authorList>
    </citation>
    <scope>NUCLEOTIDE SEQUENCE</scope>
    <source>
        <strain evidence="3">DSM 19957</strain>
    </source>
</reference>